<proteinExistence type="predicted"/>
<protein>
    <submittedName>
        <fullName evidence="3">CRISPR-associated family protein</fullName>
    </submittedName>
    <submittedName>
        <fullName evidence="4">CRISPR-associated protein</fullName>
    </submittedName>
</protein>
<evidence type="ECO:0000313" key="5">
    <source>
        <dbReference type="Proteomes" id="UP000028093"/>
    </source>
</evidence>
<dbReference type="AlphaFoldDB" id="A0A081PQC7"/>
<dbReference type="PATRIC" id="fig|28037.99.peg.732"/>
<dbReference type="InterPro" id="IPR013489">
    <property type="entry name" value="CRISPR-assoc_prot_Csm6"/>
</dbReference>
<name>A0A081PQC7_STRMT</name>
<dbReference type="RefSeq" id="WP_033681621.1">
    <property type="nucleotide sequence ID" value="NZ_JPFT01000005.1"/>
</dbReference>
<gene>
    <name evidence="4" type="ORF">D8865_08555</name>
    <name evidence="3" type="ORF">SK1126_0803</name>
</gene>
<evidence type="ECO:0000259" key="2">
    <source>
        <dbReference type="Pfam" id="PF22208"/>
    </source>
</evidence>
<dbReference type="Proteomes" id="UP000028093">
    <property type="component" value="Unassembled WGS sequence"/>
</dbReference>
<accession>A0A081PQC7</accession>
<dbReference type="InterPro" id="IPR053955">
    <property type="entry name" value="Csm6_CARF"/>
</dbReference>
<evidence type="ECO:0000313" key="3">
    <source>
        <dbReference type="EMBL" id="KEQ32900.1"/>
    </source>
</evidence>
<dbReference type="EMBL" id="JPFT01000005">
    <property type="protein sequence ID" value="KEQ32900.1"/>
    <property type="molecule type" value="Genomic_DNA"/>
</dbReference>
<dbReference type="Proteomes" id="UP000278653">
    <property type="component" value="Unassembled WGS sequence"/>
</dbReference>
<reference evidence="4 6" key="2">
    <citation type="submission" date="2018-11" db="EMBL/GenBank/DDBJ databases">
        <title>Species Designations Belie Phenotypic and Genotypic Heterogeneity in Oral Streptococci.</title>
        <authorList>
            <person name="Velsko I."/>
        </authorList>
    </citation>
    <scope>NUCLEOTIDE SEQUENCE [LARGE SCALE GENOMIC DNA]</scope>
    <source>
        <strain evidence="4 6">BCC15</strain>
    </source>
</reference>
<evidence type="ECO:0000313" key="6">
    <source>
        <dbReference type="Proteomes" id="UP000278653"/>
    </source>
</evidence>
<comment type="caution">
    <text evidence="3">The sequence shown here is derived from an EMBL/GenBank/DDBJ whole genome shotgun (WGS) entry which is preliminary data.</text>
</comment>
<dbReference type="Pfam" id="PF22208">
    <property type="entry name" value="Cas_Csm6_CARF"/>
    <property type="match status" value="1"/>
</dbReference>
<dbReference type="InterPro" id="IPR053941">
    <property type="entry name" value="Csm6_HEPN"/>
</dbReference>
<feature type="domain" description="Csm6 HEPN" evidence="1">
    <location>
        <begin position="320"/>
        <end position="381"/>
    </location>
</feature>
<dbReference type="NCBIfam" id="TIGR02672">
    <property type="entry name" value="cas_csm6"/>
    <property type="match status" value="1"/>
</dbReference>
<dbReference type="Pfam" id="PF09659">
    <property type="entry name" value="Cas_Csm6_HEPN"/>
    <property type="match status" value="1"/>
</dbReference>
<feature type="domain" description="Csm6 CARF" evidence="2">
    <location>
        <begin position="75"/>
        <end position="160"/>
    </location>
</feature>
<evidence type="ECO:0000313" key="4">
    <source>
        <dbReference type="EMBL" id="RSI59858.1"/>
    </source>
</evidence>
<evidence type="ECO:0000259" key="1">
    <source>
        <dbReference type="Pfam" id="PF09659"/>
    </source>
</evidence>
<sequence>MKILISAVSASDPIRGFQDGALVHIARKYRPDKIIIVYSDKMLPNKERNNKVLFSISENYRPEIIIHEKIIIGEDVFIFDKMYDEFSKIINECYSKEDEFILNLSSGTPQICAALFIINRLSGINVKAVQVASPQQGPNTEDKHDISEDIDVLISLNEDSTDQFVDRTLEDSAEKFSQDLMKKTIRDFITKYDYKASLELANQLPDFSGLKEARKKLQDIVDALDRQDIPQTFKNRKWSDEKKKVLNAYLTIELQKERGNFSEGLIRIKTLTEFILEDYIDNRYPGLLDRYVDESEKYFLGIWDYSKILKEKKEWTLYNQIKPMINMNTSRNTVAHRLDSIKSEDLKQMGPVLKTLKGLVKEQYQFNEKDFNFYKELNKELLELLK</sequence>
<dbReference type="EMBL" id="RJNH01000012">
    <property type="protein sequence ID" value="RSI59858.1"/>
    <property type="molecule type" value="Genomic_DNA"/>
</dbReference>
<organism evidence="3 5">
    <name type="scientific">Streptococcus mitis</name>
    <dbReference type="NCBI Taxonomy" id="28037"/>
    <lineage>
        <taxon>Bacteria</taxon>
        <taxon>Bacillati</taxon>
        <taxon>Bacillota</taxon>
        <taxon>Bacilli</taxon>
        <taxon>Lactobacillales</taxon>
        <taxon>Streptococcaceae</taxon>
        <taxon>Streptococcus</taxon>
        <taxon>Streptococcus mitis group</taxon>
    </lineage>
</organism>
<reference evidence="3 5" key="1">
    <citation type="submission" date="2014-05" db="EMBL/GenBank/DDBJ databases">
        <authorList>
            <person name="Daugherty S.C."/>
            <person name="Tallon L.J."/>
            <person name="Sadzewicz L."/>
            <person name="Kilian M."/>
            <person name="Tettelin H."/>
        </authorList>
    </citation>
    <scope>NUCLEOTIDE SEQUENCE [LARGE SCALE GENOMIC DNA]</scope>
    <source>
        <strain evidence="3 5">SK1126</strain>
    </source>
</reference>